<organism evidence="1">
    <name type="scientific">Octopus bimaculoides</name>
    <name type="common">California two-spotted octopus</name>
    <dbReference type="NCBI Taxonomy" id="37653"/>
    <lineage>
        <taxon>Eukaryota</taxon>
        <taxon>Metazoa</taxon>
        <taxon>Spiralia</taxon>
        <taxon>Lophotrochozoa</taxon>
        <taxon>Mollusca</taxon>
        <taxon>Cephalopoda</taxon>
        <taxon>Coleoidea</taxon>
        <taxon>Octopodiformes</taxon>
        <taxon>Octopoda</taxon>
        <taxon>Incirrata</taxon>
        <taxon>Octopodidae</taxon>
        <taxon>Octopus</taxon>
    </lineage>
</organism>
<accession>A0A0L8I200</accession>
<dbReference type="AlphaFoldDB" id="A0A0L8I200"/>
<reference evidence="1" key="1">
    <citation type="submission" date="2015-07" db="EMBL/GenBank/DDBJ databases">
        <title>MeaNS - Measles Nucleotide Surveillance Program.</title>
        <authorList>
            <person name="Tran T."/>
            <person name="Druce J."/>
        </authorList>
    </citation>
    <scope>NUCLEOTIDE SEQUENCE</scope>
    <source>
        <strain evidence="1">UCB-OBI-ISO-001</strain>
        <tissue evidence="1">Gonad</tissue>
    </source>
</reference>
<evidence type="ECO:0000313" key="1">
    <source>
        <dbReference type="EMBL" id="KOF95434.1"/>
    </source>
</evidence>
<sequence length="54" mass="6272">MESNKEDIEPTFLYRFFNSGTANKMTEKLVKFSLSDLQKDKLWPHFSSAGRIMG</sequence>
<gene>
    <name evidence="1" type="ORF">OCBIM_22038408mg</name>
</gene>
<protein>
    <submittedName>
        <fullName evidence="1">Uncharacterized protein</fullName>
    </submittedName>
</protein>
<proteinExistence type="predicted"/>
<dbReference type="EMBL" id="KQ416739">
    <property type="protein sequence ID" value="KOF95434.1"/>
    <property type="molecule type" value="Genomic_DNA"/>
</dbReference>
<name>A0A0L8I200_OCTBM</name>